<dbReference type="PROSITE" id="PS50041">
    <property type="entry name" value="C_TYPE_LECTIN_2"/>
    <property type="match status" value="2"/>
</dbReference>
<protein>
    <submittedName>
        <fullName evidence="5">C-type lectin domain-containing protein</fullName>
    </submittedName>
</protein>
<proteinExistence type="predicted"/>
<dbReference type="AlphaFoldDB" id="G5EC88"/>
<dbReference type="OrthoDB" id="7357196at2759"/>
<dbReference type="PANTHER" id="PTHR22991">
    <property type="entry name" value="PROTEIN CBG13490"/>
    <property type="match status" value="1"/>
</dbReference>
<dbReference type="Gene3D" id="3.10.100.10">
    <property type="entry name" value="Mannose-Binding Protein A, subunit A"/>
    <property type="match status" value="2"/>
</dbReference>
<dbReference type="Bgee" id="WBGene00013607">
    <property type="expression patterns" value="Expressed in embryo and 1 other cell type or tissue"/>
</dbReference>
<dbReference type="Pfam" id="PF00059">
    <property type="entry name" value="Lectin_C"/>
    <property type="match status" value="2"/>
</dbReference>
<dbReference type="PaxDb" id="6239-Y102A5B.1"/>
<dbReference type="EMBL" id="BX284605">
    <property type="protein sequence ID" value="CAA19439.2"/>
    <property type="molecule type" value="Genomic_DNA"/>
</dbReference>
<dbReference type="FunCoup" id="G5EC88">
    <property type="interactions" value="8"/>
</dbReference>
<dbReference type="InterPro" id="IPR016186">
    <property type="entry name" value="C-type_lectin-like/link_sf"/>
</dbReference>
<dbReference type="RefSeq" id="NP_507257.2">
    <property type="nucleotide sequence ID" value="NM_074856.4"/>
</dbReference>
<dbReference type="InterPro" id="IPR050976">
    <property type="entry name" value="Snaclec"/>
</dbReference>
<dbReference type="eggNOG" id="KOG4297">
    <property type="taxonomic scope" value="Eukaryota"/>
</dbReference>
<dbReference type="CDD" id="cd00037">
    <property type="entry name" value="CLECT"/>
    <property type="match status" value="2"/>
</dbReference>
<dbReference type="PhylomeDB" id="G5EC88"/>
<feature type="domain" description="C-type lectin" evidence="4">
    <location>
        <begin position="116"/>
        <end position="237"/>
    </location>
</feature>
<feature type="transmembrane region" description="Helical" evidence="3">
    <location>
        <begin position="35"/>
        <end position="57"/>
    </location>
</feature>
<dbReference type="CTD" id="190826"/>
<feature type="region of interest" description="Disordered" evidence="2">
    <location>
        <begin position="77"/>
        <end position="97"/>
    </location>
</feature>
<keyword evidence="3" id="KW-1133">Transmembrane helix</keyword>
<keyword evidence="1" id="KW-1015">Disulfide bond</keyword>
<sequence>MSKSYEFEELECDEPTQQTRFEKIQNVASDHWKDILIGVLSQIMYLSFVVLLTYFLARQHLCETELFTSSTLPTIPITSSRSRPDSTSTSTTRSVTSTIPTPSVGNYTCTDGFTYINNKCWKLVTSSQSRADADQACYNLGGSTLFSIRSDQENQAVLDFVKNENVDNLWTGLICDDHGQFLCTWDVDSGDISAYNNFAKTYPNNVTGGCIYYMTTGSQAGQWTNGACNKALSFVCELPATIHDETCKYNYNNYCYITNDQLKISSDAQQICTSSGSNLVSIHSANENRFLTTIYSPPVLVGGVAFSSNLILWYDGTPSTFNNIKSITNGNCLFINDTHGGWYGFDCFTGSGDFICKQKIREM</sequence>
<dbReference type="PIR" id="T22399">
    <property type="entry name" value="T22399"/>
</dbReference>
<dbReference type="OMA" id="ANMASIH"/>
<evidence type="ECO:0000256" key="2">
    <source>
        <dbReference type="SAM" id="MobiDB-lite"/>
    </source>
</evidence>
<dbReference type="GeneID" id="190826"/>
<organism evidence="5 6">
    <name type="scientific">Caenorhabditis elegans</name>
    <dbReference type="NCBI Taxonomy" id="6239"/>
    <lineage>
        <taxon>Eukaryota</taxon>
        <taxon>Metazoa</taxon>
        <taxon>Ecdysozoa</taxon>
        <taxon>Nematoda</taxon>
        <taxon>Chromadorea</taxon>
        <taxon>Rhabditida</taxon>
        <taxon>Rhabditina</taxon>
        <taxon>Rhabditomorpha</taxon>
        <taxon>Rhabditoidea</taxon>
        <taxon>Rhabditidae</taxon>
        <taxon>Peloderinae</taxon>
        <taxon>Caenorhabditis</taxon>
    </lineage>
</organism>
<dbReference type="SMR" id="G5EC88"/>
<dbReference type="STRING" id="6239.Y102A5B.1.1"/>
<evidence type="ECO:0000256" key="1">
    <source>
        <dbReference type="ARBA" id="ARBA00023157"/>
    </source>
</evidence>
<gene>
    <name evidence="5 7" type="primary">clec-27</name>
    <name evidence="5" type="ORF">CELE_Y102A5B.1</name>
    <name evidence="7" type="ORF">Y102A5B.1</name>
</gene>
<evidence type="ECO:0000256" key="3">
    <source>
        <dbReference type="SAM" id="Phobius"/>
    </source>
</evidence>
<dbReference type="AGR" id="WB:WBGene00013607"/>
<dbReference type="InterPro" id="IPR001304">
    <property type="entry name" value="C-type_lectin-like"/>
</dbReference>
<keyword evidence="3" id="KW-0812">Transmembrane</keyword>
<dbReference type="KEGG" id="cel:CELE_Y102A5B.1"/>
<dbReference type="SUPFAM" id="SSF56436">
    <property type="entry name" value="C-type lectin-like"/>
    <property type="match status" value="2"/>
</dbReference>
<dbReference type="PANTHER" id="PTHR22991:SF44">
    <property type="entry name" value="C-TYPE LECTIN-RELATED"/>
    <property type="match status" value="1"/>
</dbReference>
<name>G5EC88_CAEEL</name>
<dbReference type="InParanoid" id="G5EC88"/>
<accession>G5EC88</accession>
<evidence type="ECO:0000313" key="7">
    <source>
        <dbReference type="WormBase" id="Y102A5B.1"/>
    </source>
</evidence>
<dbReference type="Proteomes" id="UP000001940">
    <property type="component" value="Chromosome V"/>
</dbReference>
<reference evidence="5 6" key="1">
    <citation type="journal article" date="1998" name="Science">
        <title>Genome sequence of the nematode C. elegans: a platform for investigating biology.</title>
        <authorList>
            <consortium name="The C. elegans sequencing consortium"/>
            <person name="Sulson J.E."/>
            <person name="Waterston R."/>
        </authorList>
    </citation>
    <scope>NUCLEOTIDE SEQUENCE [LARGE SCALE GENOMIC DNA]</scope>
    <source>
        <strain evidence="5 6">Bristol N2</strain>
    </source>
</reference>
<dbReference type="InterPro" id="IPR016187">
    <property type="entry name" value="CTDL_fold"/>
</dbReference>
<dbReference type="WormBase" id="Y102A5B.1">
    <property type="protein sequence ID" value="CE35640"/>
    <property type="gene ID" value="WBGene00013607"/>
    <property type="gene designation" value="clec-27"/>
</dbReference>
<dbReference type="SMART" id="SM00034">
    <property type="entry name" value="CLECT"/>
    <property type="match status" value="2"/>
</dbReference>
<evidence type="ECO:0000259" key="4">
    <source>
        <dbReference type="PROSITE" id="PS50041"/>
    </source>
</evidence>
<feature type="domain" description="C-type lectin" evidence="4">
    <location>
        <begin position="251"/>
        <end position="347"/>
    </location>
</feature>
<evidence type="ECO:0000313" key="6">
    <source>
        <dbReference type="Proteomes" id="UP000001940"/>
    </source>
</evidence>
<dbReference type="HOGENOM" id="CLU_037161_1_0_1"/>
<evidence type="ECO:0000313" key="5">
    <source>
        <dbReference type="EMBL" id="CAA19439.2"/>
    </source>
</evidence>
<keyword evidence="3" id="KW-0472">Membrane</keyword>
<keyword evidence="6" id="KW-1185">Reference proteome</keyword>